<sequence>MIPIQAGRIVRCPASPAMVRHPAHGARVDCPEART</sequence>
<evidence type="ECO:0000313" key="1">
    <source>
        <dbReference type="EMBL" id="VWD45714.1"/>
    </source>
</evidence>
<dbReference type="EMBL" id="CABVQH010000046">
    <property type="protein sequence ID" value="VWD45714.1"/>
    <property type="molecule type" value="Genomic_DNA"/>
</dbReference>
<accession>A0A6P3AFH7</accession>
<gene>
    <name evidence="1" type="ORF">BLA18109_07740</name>
</gene>
<dbReference type="Proteomes" id="UP000494260">
    <property type="component" value="Unassembled WGS sequence"/>
</dbReference>
<proteinExistence type="predicted"/>
<name>A0A6P3AFH7_BURL3</name>
<evidence type="ECO:0000313" key="2">
    <source>
        <dbReference type="Proteomes" id="UP000494260"/>
    </source>
</evidence>
<reference evidence="1 2" key="1">
    <citation type="submission" date="2019-09" db="EMBL/GenBank/DDBJ databases">
        <authorList>
            <person name="Depoorter E."/>
        </authorList>
    </citation>
    <scope>NUCLEOTIDE SEQUENCE [LARGE SCALE GENOMIC DNA]</scope>
    <source>
        <strain evidence="1">R-18109</strain>
    </source>
</reference>
<organism evidence="1 2">
    <name type="scientific">Burkholderia lata (strain ATCC 17760 / DSM 23089 / LMG 22485 / NCIMB 9086 / R18194 / 383)</name>
    <dbReference type="NCBI Taxonomy" id="482957"/>
    <lineage>
        <taxon>Bacteria</taxon>
        <taxon>Pseudomonadati</taxon>
        <taxon>Pseudomonadota</taxon>
        <taxon>Betaproteobacteria</taxon>
        <taxon>Burkholderiales</taxon>
        <taxon>Burkholderiaceae</taxon>
        <taxon>Burkholderia</taxon>
        <taxon>Burkholderia cepacia complex</taxon>
    </lineage>
</organism>
<protein>
    <submittedName>
        <fullName evidence="1">Uncharacterized protein</fullName>
    </submittedName>
</protein>
<dbReference type="AlphaFoldDB" id="A0A6P3AFH7"/>